<proteinExistence type="predicted"/>
<gene>
    <name evidence="6" type="ORF">PYX00_009177</name>
</gene>
<dbReference type="GO" id="GO:0007165">
    <property type="term" value="P:signal transduction"/>
    <property type="evidence" value="ECO:0007669"/>
    <property type="project" value="InterPro"/>
</dbReference>
<dbReference type="PROSITE" id="PS50200">
    <property type="entry name" value="RA"/>
    <property type="match status" value="1"/>
</dbReference>
<dbReference type="EMBL" id="JARGDH010000005">
    <property type="protein sequence ID" value="KAL0266703.1"/>
    <property type="molecule type" value="Genomic_DNA"/>
</dbReference>
<dbReference type="Pfam" id="PF21801">
    <property type="entry name" value="ASPP2-like_RA"/>
    <property type="match status" value="1"/>
</dbReference>
<evidence type="ECO:0000259" key="5">
    <source>
        <dbReference type="PROSITE" id="PS50200"/>
    </source>
</evidence>
<dbReference type="GO" id="GO:0002039">
    <property type="term" value="F:p53 binding"/>
    <property type="evidence" value="ECO:0007669"/>
    <property type="project" value="InterPro"/>
</dbReference>
<comment type="caution">
    <text evidence="6">The sequence shown here is derived from an EMBL/GenBank/DDBJ whole genome shotgun (WGS) entry which is preliminary data.</text>
</comment>
<name>A0AAW2HAX3_9NEOP</name>
<keyword evidence="4" id="KW-0539">Nucleus</keyword>
<keyword evidence="2" id="KW-0677">Repeat</keyword>
<evidence type="ECO:0000256" key="3">
    <source>
        <dbReference type="ARBA" id="ARBA00023043"/>
    </source>
</evidence>
<dbReference type="AlphaFoldDB" id="A0AAW2HAX3"/>
<dbReference type="PANTHER" id="PTHR24131:SF10">
    <property type="entry name" value="ANKYRIN-REPEAT, SH3-DOMAIN, AND PROLINE-RICH-REGION CONTAINING PROTEIN, ISOFORM B"/>
    <property type="match status" value="1"/>
</dbReference>
<dbReference type="SUPFAM" id="SSF54236">
    <property type="entry name" value="Ubiquitin-like"/>
    <property type="match status" value="1"/>
</dbReference>
<dbReference type="InterPro" id="IPR000159">
    <property type="entry name" value="RA_dom"/>
</dbReference>
<reference evidence="6" key="1">
    <citation type="journal article" date="2024" name="Gigascience">
        <title>Chromosome-level genome of the poultry shaft louse Menopon gallinae provides insight into the host-switching and adaptive evolution of parasitic lice.</title>
        <authorList>
            <person name="Xu Y."/>
            <person name="Ma L."/>
            <person name="Liu S."/>
            <person name="Liang Y."/>
            <person name="Liu Q."/>
            <person name="He Z."/>
            <person name="Tian L."/>
            <person name="Duan Y."/>
            <person name="Cai W."/>
            <person name="Li H."/>
            <person name="Song F."/>
        </authorList>
    </citation>
    <scope>NUCLEOTIDE SEQUENCE</scope>
    <source>
        <strain evidence="6">Cailab_2023a</strain>
    </source>
</reference>
<evidence type="ECO:0000313" key="6">
    <source>
        <dbReference type="EMBL" id="KAL0266703.1"/>
    </source>
</evidence>
<dbReference type="InterPro" id="IPR048942">
    <property type="entry name" value="ASPP2-like_RA"/>
</dbReference>
<dbReference type="InterPro" id="IPR047163">
    <property type="entry name" value="ASPP1/2"/>
</dbReference>
<dbReference type="GO" id="GO:0042981">
    <property type="term" value="P:regulation of apoptotic process"/>
    <property type="evidence" value="ECO:0007669"/>
    <property type="project" value="InterPro"/>
</dbReference>
<evidence type="ECO:0000256" key="4">
    <source>
        <dbReference type="ARBA" id="ARBA00023242"/>
    </source>
</evidence>
<dbReference type="Gene3D" id="3.10.20.90">
    <property type="entry name" value="Phosphatidylinositol 3-kinase Catalytic Subunit, Chain A, domain 1"/>
    <property type="match status" value="1"/>
</dbReference>
<organism evidence="6">
    <name type="scientific">Menopon gallinae</name>
    <name type="common">poultry shaft louse</name>
    <dbReference type="NCBI Taxonomy" id="328185"/>
    <lineage>
        <taxon>Eukaryota</taxon>
        <taxon>Metazoa</taxon>
        <taxon>Ecdysozoa</taxon>
        <taxon>Arthropoda</taxon>
        <taxon>Hexapoda</taxon>
        <taxon>Insecta</taxon>
        <taxon>Pterygota</taxon>
        <taxon>Neoptera</taxon>
        <taxon>Paraneoptera</taxon>
        <taxon>Psocodea</taxon>
        <taxon>Troctomorpha</taxon>
        <taxon>Phthiraptera</taxon>
        <taxon>Amblycera</taxon>
        <taxon>Menoponidae</taxon>
        <taxon>Menopon</taxon>
    </lineage>
</organism>
<dbReference type="PANTHER" id="PTHR24131">
    <property type="entry name" value="APOPTOSIS-STIMULATING OF P53 PROTEIN"/>
    <property type="match status" value="1"/>
</dbReference>
<dbReference type="InterPro" id="IPR029071">
    <property type="entry name" value="Ubiquitin-like_domsf"/>
</dbReference>
<accession>A0AAW2HAX3</accession>
<evidence type="ECO:0000256" key="1">
    <source>
        <dbReference type="ARBA" id="ARBA00004123"/>
    </source>
</evidence>
<protein>
    <recommendedName>
        <fullName evidence="5">Ras-associating domain-containing protein</fullName>
    </recommendedName>
</protein>
<feature type="domain" description="Ras-associating" evidence="5">
    <location>
        <begin position="38"/>
        <end position="79"/>
    </location>
</feature>
<comment type="subcellular location">
    <subcellularLocation>
        <location evidence="1">Nucleus</location>
    </subcellularLocation>
</comment>
<keyword evidence="3" id="KW-0040">ANK repeat</keyword>
<evidence type="ECO:0000256" key="2">
    <source>
        <dbReference type="ARBA" id="ARBA00022737"/>
    </source>
</evidence>
<sequence length="97" mass="11326">MIVRVLSEDGITDVPITPETTCFDVVECCRDPGDDLCALVQVWRGYERVLQDEERPLEILQEWGPEQDEVKFLLRYTVLPQNHLGEYEKELFSRGRV</sequence>
<dbReference type="GO" id="GO:0005634">
    <property type="term" value="C:nucleus"/>
    <property type="evidence" value="ECO:0007669"/>
    <property type="project" value="UniProtKB-SubCell"/>
</dbReference>